<feature type="binding site" evidence="7">
    <location>
        <begin position="185"/>
        <end position="186"/>
    </location>
    <ligand>
        <name>substrate</name>
    </ligand>
</feature>
<feature type="binding site" evidence="7">
    <location>
        <begin position="40"/>
        <end position="41"/>
    </location>
    <ligand>
        <name>substrate</name>
    </ligand>
</feature>
<feature type="active site" description="Proton donor/acceptor" evidence="7">
    <location>
        <position position="72"/>
    </location>
</feature>
<dbReference type="InterPro" id="IPR004391">
    <property type="entry name" value="Glu_race"/>
</dbReference>
<dbReference type="PROSITE" id="PS00923">
    <property type="entry name" value="ASP_GLU_RACEMASE_1"/>
    <property type="match status" value="1"/>
</dbReference>
<evidence type="ECO:0000256" key="6">
    <source>
        <dbReference type="ARBA" id="ARBA00023316"/>
    </source>
</evidence>
<dbReference type="PANTHER" id="PTHR21198:SF2">
    <property type="entry name" value="GLUTAMATE RACEMASE"/>
    <property type="match status" value="1"/>
</dbReference>
<dbReference type="EMBL" id="JAGSOY010000027">
    <property type="protein sequence ID" value="MBU2711916.1"/>
    <property type="molecule type" value="Genomic_DNA"/>
</dbReference>
<keyword evidence="3 7" id="KW-0133">Cell shape</keyword>
<dbReference type="SUPFAM" id="SSF53681">
    <property type="entry name" value="Aspartate/glutamate racemase"/>
    <property type="match status" value="2"/>
</dbReference>
<dbReference type="EC" id="5.1.1.3" evidence="2 7"/>
<comment type="caution">
    <text evidence="8">The sequence shown here is derived from an EMBL/GenBank/DDBJ whole genome shotgun (WGS) entry which is preliminary data.</text>
</comment>
<gene>
    <name evidence="7" type="primary">murI</name>
    <name evidence="8" type="ORF">KCG35_12675</name>
</gene>
<proteinExistence type="inferred from homology"/>
<dbReference type="GO" id="GO:0008881">
    <property type="term" value="F:glutamate racemase activity"/>
    <property type="evidence" value="ECO:0007669"/>
    <property type="project" value="UniProtKB-EC"/>
</dbReference>
<dbReference type="Gene3D" id="3.40.50.1860">
    <property type="match status" value="2"/>
</dbReference>
<dbReference type="PROSITE" id="PS00924">
    <property type="entry name" value="ASP_GLU_RACEMASE_2"/>
    <property type="match status" value="1"/>
</dbReference>
<dbReference type="RefSeq" id="WP_215820073.1">
    <property type="nucleotide sequence ID" value="NZ_JAGSOY010000027.1"/>
</dbReference>
<dbReference type="InterPro" id="IPR033134">
    <property type="entry name" value="Asp/Glu_racemase_AS_2"/>
</dbReference>
<dbReference type="HAMAP" id="MF_00258">
    <property type="entry name" value="Glu_racemase"/>
    <property type="match status" value="1"/>
</dbReference>
<evidence type="ECO:0000313" key="9">
    <source>
        <dbReference type="Proteomes" id="UP000690515"/>
    </source>
</evidence>
<feature type="binding site" evidence="7">
    <location>
        <begin position="8"/>
        <end position="9"/>
    </location>
    <ligand>
        <name>substrate</name>
    </ligand>
</feature>
<dbReference type="InterPro" id="IPR001920">
    <property type="entry name" value="Asp/Glu_race"/>
</dbReference>
<sequence length="287" mass="31299">MAKVVIFDSGVGGLSIFSELVRLMPEVSVVYASDNAAYPYGDKSERYLKTRVKACLDTLVQYHQPDMVVVACNTASTVVLPVLRAHFSIPVVGVVPAIKTAAQATKNGVIGLLATPGTVTRAYTEDLIIRFAKQCEVIKVGSRVLVDLAEAKLRSQAVDLNRLKQEILPFEQASVRPDTIILGCTHFPLLVDELQQIADVSTQWVDSGAAIARRVRTLLEQQKKLRPEHAGIYQAMFTTNSPAVTQLKPYLFQLGFSALSILPVDEAFTVFSEPKTANVVTVSQAVK</sequence>
<feature type="active site" description="Proton donor/acceptor" evidence="7">
    <location>
        <position position="184"/>
    </location>
</feature>
<accession>A0ABS5ZF70</accession>
<keyword evidence="4 7" id="KW-0573">Peptidoglycan synthesis</keyword>
<dbReference type="Proteomes" id="UP000690515">
    <property type="component" value="Unassembled WGS sequence"/>
</dbReference>
<dbReference type="InterPro" id="IPR015942">
    <property type="entry name" value="Asp/Glu/hydantoin_racemase"/>
</dbReference>
<dbReference type="Pfam" id="PF01177">
    <property type="entry name" value="Asp_Glu_race"/>
    <property type="match status" value="1"/>
</dbReference>
<evidence type="ECO:0000256" key="7">
    <source>
        <dbReference type="HAMAP-Rule" id="MF_00258"/>
    </source>
</evidence>
<evidence type="ECO:0000256" key="5">
    <source>
        <dbReference type="ARBA" id="ARBA00023235"/>
    </source>
</evidence>
<evidence type="ECO:0000256" key="4">
    <source>
        <dbReference type="ARBA" id="ARBA00022984"/>
    </source>
</evidence>
<keyword evidence="5 7" id="KW-0413">Isomerase</keyword>
<evidence type="ECO:0000313" key="8">
    <source>
        <dbReference type="EMBL" id="MBU2711916.1"/>
    </source>
</evidence>
<evidence type="ECO:0000256" key="1">
    <source>
        <dbReference type="ARBA" id="ARBA00001602"/>
    </source>
</evidence>
<keyword evidence="6 7" id="KW-0961">Cell wall biogenesis/degradation</keyword>
<evidence type="ECO:0000256" key="3">
    <source>
        <dbReference type="ARBA" id="ARBA00022960"/>
    </source>
</evidence>
<organism evidence="8 9">
    <name type="scientific">Zooshikella harenae</name>
    <dbReference type="NCBI Taxonomy" id="2827238"/>
    <lineage>
        <taxon>Bacteria</taxon>
        <taxon>Pseudomonadati</taxon>
        <taxon>Pseudomonadota</taxon>
        <taxon>Gammaproteobacteria</taxon>
        <taxon>Oceanospirillales</taxon>
        <taxon>Zooshikellaceae</taxon>
        <taxon>Zooshikella</taxon>
    </lineage>
</organism>
<keyword evidence="9" id="KW-1185">Reference proteome</keyword>
<comment type="pathway">
    <text evidence="7">Cell wall biogenesis; peptidoglycan biosynthesis.</text>
</comment>
<comment type="function">
    <text evidence="7">Provides the (R)-glutamate required for cell wall biosynthesis.</text>
</comment>
<comment type="catalytic activity">
    <reaction evidence="1 7">
        <text>L-glutamate = D-glutamate</text>
        <dbReference type="Rhea" id="RHEA:12813"/>
        <dbReference type="ChEBI" id="CHEBI:29985"/>
        <dbReference type="ChEBI" id="CHEBI:29986"/>
        <dbReference type="EC" id="5.1.1.3"/>
    </reaction>
</comment>
<reference evidence="8 9" key="1">
    <citation type="submission" date="2021-04" db="EMBL/GenBank/DDBJ databases">
        <authorList>
            <person name="Pira H."/>
            <person name="Risdian C."/>
            <person name="Wink J."/>
        </authorList>
    </citation>
    <scope>NUCLEOTIDE SEQUENCE [LARGE SCALE GENOMIC DNA]</scope>
    <source>
        <strain evidence="8 9">WH53</strain>
    </source>
</reference>
<comment type="similarity">
    <text evidence="7">Belongs to the aspartate/glutamate racemases family.</text>
</comment>
<dbReference type="PANTHER" id="PTHR21198">
    <property type="entry name" value="GLUTAMATE RACEMASE"/>
    <property type="match status" value="1"/>
</dbReference>
<feature type="binding site" evidence="7">
    <location>
        <begin position="73"/>
        <end position="74"/>
    </location>
    <ligand>
        <name>substrate</name>
    </ligand>
</feature>
<name>A0ABS5ZF70_9GAMM</name>
<protein>
    <recommendedName>
        <fullName evidence="2 7">Glutamate racemase</fullName>
        <ecNumber evidence="2 7">5.1.1.3</ecNumber>
    </recommendedName>
</protein>
<evidence type="ECO:0000256" key="2">
    <source>
        <dbReference type="ARBA" id="ARBA00013090"/>
    </source>
</evidence>
<dbReference type="InterPro" id="IPR018187">
    <property type="entry name" value="Asp/Glu_racemase_AS_1"/>
</dbReference>
<dbReference type="NCBIfam" id="TIGR00067">
    <property type="entry name" value="glut_race"/>
    <property type="match status" value="1"/>
</dbReference>